<comment type="caution">
    <text evidence="2">The sequence shown here is derived from an EMBL/GenBank/DDBJ whole genome shotgun (WGS) entry which is preliminary data.</text>
</comment>
<dbReference type="EMBL" id="LZEX01000045">
    <property type="protein sequence ID" value="OBU02516.1"/>
    <property type="molecule type" value="Genomic_DNA"/>
</dbReference>
<keyword evidence="1" id="KW-0472">Membrane</keyword>
<evidence type="ECO:0000256" key="1">
    <source>
        <dbReference type="SAM" id="Phobius"/>
    </source>
</evidence>
<feature type="transmembrane region" description="Helical" evidence="1">
    <location>
        <begin position="44"/>
        <end position="68"/>
    </location>
</feature>
<proteinExistence type="predicted"/>
<protein>
    <submittedName>
        <fullName evidence="2">Uncharacterized protein</fullName>
    </submittedName>
</protein>
<reference evidence="2 3" key="1">
    <citation type="submission" date="2016-06" db="EMBL/GenBank/DDBJ databases">
        <authorList>
            <person name="Kjaerup R.B."/>
            <person name="Dalgaard T.S."/>
            <person name="Juul-Madsen H.R."/>
        </authorList>
    </citation>
    <scope>NUCLEOTIDE SEQUENCE [LARGE SCALE GENOMIC DNA]</scope>
    <source>
        <strain evidence="2 3">GCSL-Mp3</strain>
    </source>
</reference>
<accession>A0A1B8H0B8</accession>
<evidence type="ECO:0000313" key="2">
    <source>
        <dbReference type="EMBL" id="OBU02516.1"/>
    </source>
</evidence>
<keyword evidence="1" id="KW-1133">Transmembrane helix</keyword>
<evidence type="ECO:0000313" key="3">
    <source>
        <dbReference type="Proteomes" id="UP000092247"/>
    </source>
</evidence>
<dbReference type="RefSeq" id="WP_067426568.1">
    <property type="nucleotide sequence ID" value="NZ_LZEX01000045.1"/>
</dbReference>
<organism evidence="2 3">
    <name type="scientific">Morganella psychrotolerans</name>
    <dbReference type="NCBI Taxonomy" id="368603"/>
    <lineage>
        <taxon>Bacteria</taxon>
        <taxon>Pseudomonadati</taxon>
        <taxon>Pseudomonadota</taxon>
        <taxon>Gammaproteobacteria</taxon>
        <taxon>Enterobacterales</taxon>
        <taxon>Morganellaceae</taxon>
        <taxon>Morganella</taxon>
    </lineage>
</organism>
<dbReference type="Proteomes" id="UP000092247">
    <property type="component" value="Unassembled WGS sequence"/>
</dbReference>
<keyword evidence="1" id="KW-0812">Transmembrane</keyword>
<gene>
    <name evidence="2" type="ORF">AYY17_12755</name>
</gene>
<dbReference type="AlphaFoldDB" id="A0A1B8H0B8"/>
<name>A0A1B8H0B8_9GAMM</name>
<sequence>MKELSVSEREVVSGSGLFDFLKPGTGNVSPPVTPPTECTGGGKLIIGGGIGFGIGIFPFFLGPMIGFIKTFNFLICGKYSLSIYHIKAT</sequence>